<dbReference type="InterPro" id="IPR050767">
    <property type="entry name" value="Sel1_AlgK"/>
</dbReference>
<dbReference type="Gene3D" id="1.25.40.10">
    <property type="entry name" value="Tetratricopeptide repeat domain"/>
    <property type="match status" value="1"/>
</dbReference>
<dbReference type="SMART" id="SM00671">
    <property type="entry name" value="SEL1"/>
    <property type="match status" value="2"/>
</dbReference>
<comment type="similarity">
    <text evidence="1">Belongs to the sel-1 family.</text>
</comment>
<sequence>MEPVGPDINAPEPGPVAVGGHSVPDSESAGAPLHDDGAAVAGAGDDGSAEAARYSQGLLNEGHERTPHPSDKASGLAMVQKRVRKRDAEAIYYLGNQYCHGGLGLTKDRPRAIELWTEAAELGSVEAHFMLGHTYYKGDGVNVDRPRGVLHFQEAAMKGDVESRHCLGVVEFYKGNYELAERHCMISAKMGFETSLNVIKDIFMKGHATKAQYAEALRDSDMP</sequence>
<reference evidence="3 4" key="1">
    <citation type="journal article" date="2012" name="Genome Biol.">
        <title>Genome and low-iron response of an oceanic diatom adapted to chronic iron limitation.</title>
        <authorList>
            <person name="Lommer M."/>
            <person name="Specht M."/>
            <person name="Roy A.S."/>
            <person name="Kraemer L."/>
            <person name="Andreson R."/>
            <person name="Gutowska M.A."/>
            <person name="Wolf J."/>
            <person name="Bergner S.V."/>
            <person name="Schilhabel M.B."/>
            <person name="Klostermeier U.C."/>
            <person name="Beiko R.G."/>
            <person name="Rosenstiel P."/>
            <person name="Hippler M."/>
            <person name="Laroche J."/>
        </authorList>
    </citation>
    <scope>NUCLEOTIDE SEQUENCE [LARGE SCALE GENOMIC DNA]</scope>
    <source>
        <strain evidence="3 4">CCMP1005</strain>
    </source>
</reference>
<feature type="non-terminal residue" evidence="3">
    <location>
        <position position="223"/>
    </location>
</feature>
<protein>
    <submittedName>
        <fullName evidence="3">Uncharacterized protein</fullName>
    </submittedName>
</protein>
<dbReference type="PANTHER" id="PTHR11102:SF160">
    <property type="entry name" value="ERAD-ASSOCIATED E3 UBIQUITIN-PROTEIN LIGASE COMPONENT HRD3"/>
    <property type="match status" value="1"/>
</dbReference>
<dbReference type="OrthoDB" id="2148946at2759"/>
<dbReference type="EMBL" id="AGNL01037786">
    <property type="protein sequence ID" value="EJK53432.1"/>
    <property type="molecule type" value="Genomic_DNA"/>
</dbReference>
<comment type="caution">
    <text evidence="3">The sequence shown here is derived from an EMBL/GenBank/DDBJ whole genome shotgun (WGS) entry which is preliminary data.</text>
</comment>
<feature type="region of interest" description="Disordered" evidence="2">
    <location>
        <begin position="1"/>
        <end position="50"/>
    </location>
</feature>
<gene>
    <name evidence="3" type="ORF">THAOC_27139</name>
</gene>
<dbReference type="Pfam" id="PF08238">
    <property type="entry name" value="Sel1"/>
    <property type="match status" value="2"/>
</dbReference>
<proteinExistence type="inferred from homology"/>
<dbReference type="InterPro" id="IPR011990">
    <property type="entry name" value="TPR-like_helical_dom_sf"/>
</dbReference>
<name>K0S3E6_THAOC</name>
<dbReference type="SUPFAM" id="SSF81901">
    <property type="entry name" value="HCP-like"/>
    <property type="match status" value="1"/>
</dbReference>
<dbReference type="AlphaFoldDB" id="K0S3E6"/>
<keyword evidence="4" id="KW-1185">Reference proteome</keyword>
<accession>K0S3E6</accession>
<dbReference type="InterPro" id="IPR006597">
    <property type="entry name" value="Sel1-like"/>
</dbReference>
<dbReference type="PANTHER" id="PTHR11102">
    <property type="entry name" value="SEL-1-LIKE PROTEIN"/>
    <property type="match status" value="1"/>
</dbReference>
<organism evidence="3 4">
    <name type="scientific">Thalassiosira oceanica</name>
    <name type="common">Marine diatom</name>
    <dbReference type="NCBI Taxonomy" id="159749"/>
    <lineage>
        <taxon>Eukaryota</taxon>
        <taxon>Sar</taxon>
        <taxon>Stramenopiles</taxon>
        <taxon>Ochrophyta</taxon>
        <taxon>Bacillariophyta</taxon>
        <taxon>Coscinodiscophyceae</taxon>
        <taxon>Thalassiosirophycidae</taxon>
        <taxon>Thalassiosirales</taxon>
        <taxon>Thalassiosiraceae</taxon>
        <taxon>Thalassiosira</taxon>
    </lineage>
</organism>
<evidence type="ECO:0000256" key="1">
    <source>
        <dbReference type="ARBA" id="ARBA00038101"/>
    </source>
</evidence>
<evidence type="ECO:0000313" key="3">
    <source>
        <dbReference type="EMBL" id="EJK53432.1"/>
    </source>
</evidence>
<evidence type="ECO:0000256" key="2">
    <source>
        <dbReference type="SAM" id="MobiDB-lite"/>
    </source>
</evidence>
<evidence type="ECO:0000313" key="4">
    <source>
        <dbReference type="Proteomes" id="UP000266841"/>
    </source>
</evidence>
<dbReference type="eggNOG" id="ENOG502SDB9">
    <property type="taxonomic scope" value="Eukaryota"/>
</dbReference>
<dbReference type="Proteomes" id="UP000266841">
    <property type="component" value="Unassembled WGS sequence"/>
</dbReference>